<evidence type="ECO:0000313" key="1">
    <source>
        <dbReference type="EMBL" id="SDY29837.1"/>
    </source>
</evidence>
<dbReference type="OrthoDB" id="9830887at2"/>
<dbReference type="EMBL" id="FNPF01000005">
    <property type="protein sequence ID" value="SDY29837.1"/>
    <property type="molecule type" value="Genomic_DNA"/>
</dbReference>
<name>A0A1H3IQF7_9RHOB</name>
<keyword evidence="2" id="KW-1185">Reference proteome</keyword>
<sequence>MSISGRQPSSTRDVINVGELRGVVDGVWAVHAGALAQYRAGLLAFLYRAAVEHEAVRSARIRQSDPAWAHAKAARGSRLHRFYRADSELLELDLEWLLDGLSAVAAAACQSDHPMRNQAAAFLRGFPHRRDDIFAASYDAQRLVERAVISDLRLNRHRKLRNAAVLTAAGLVGVRCRSVADIIALGHEARNCLRWSGSYWRKFAAARIDVWALRRDGRLVAVNELDHSSGRVRSLTGPANARLPRPELRAGLRWCRALSGPYSA</sequence>
<reference evidence="1 2" key="1">
    <citation type="submission" date="2016-10" db="EMBL/GenBank/DDBJ databases">
        <authorList>
            <person name="de Groot N.N."/>
        </authorList>
    </citation>
    <scope>NUCLEOTIDE SEQUENCE [LARGE SCALE GENOMIC DNA]</scope>
    <source>
        <strain evidence="1 2">DSM 26880</strain>
    </source>
</reference>
<dbReference type="Proteomes" id="UP000199286">
    <property type="component" value="Unassembled WGS sequence"/>
</dbReference>
<dbReference type="AlphaFoldDB" id="A0A1H3IQF7"/>
<proteinExistence type="predicted"/>
<evidence type="ECO:0000313" key="2">
    <source>
        <dbReference type="Proteomes" id="UP000199286"/>
    </source>
</evidence>
<organism evidence="1 2">
    <name type="scientific">Citreimonas salinaria</name>
    <dbReference type="NCBI Taxonomy" id="321339"/>
    <lineage>
        <taxon>Bacteria</taxon>
        <taxon>Pseudomonadati</taxon>
        <taxon>Pseudomonadota</taxon>
        <taxon>Alphaproteobacteria</taxon>
        <taxon>Rhodobacterales</taxon>
        <taxon>Roseobacteraceae</taxon>
        <taxon>Citreimonas</taxon>
    </lineage>
</organism>
<accession>A0A1H3IQF7</accession>
<protein>
    <submittedName>
        <fullName evidence="1">Uncharacterized protein</fullName>
    </submittedName>
</protein>
<gene>
    <name evidence="1" type="ORF">SAMN05444340_105205</name>
</gene>
<dbReference type="STRING" id="321339.SAMN05444340_105205"/>